<reference evidence="1 2" key="1">
    <citation type="submission" date="2013-08" db="EMBL/GenBank/DDBJ databases">
        <title>The genome sequence of Knoellia aerolata.</title>
        <authorList>
            <person name="Zhu W."/>
            <person name="Wang G."/>
        </authorList>
    </citation>
    <scope>NUCLEOTIDE SEQUENCE [LARGE SCALE GENOMIC DNA]</scope>
    <source>
        <strain evidence="1 2">DSM 18566</strain>
    </source>
</reference>
<accession>A0A0A0K0R0</accession>
<dbReference type="EMBL" id="AVPL01000018">
    <property type="protein sequence ID" value="KGN41381.1"/>
    <property type="molecule type" value="Genomic_DNA"/>
</dbReference>
<sequence>MSRFVVPPRVAFVVPRTDATQVFLMALPDGPPFILTDTAAVIWVLAADGETDVARAVGDVVGVPREAIVTEVEQYLRDLVSKGLLSATE</sequence>
<gene>
    <name evidence="1" type="ORF">N801_07475</name>
</gene>
<keyword evidence="2" id="KW-1185">Reference proteome</keyword>
<dbReference type="RefSeq" id="WP_035936377.1">
    <property type="nucleotide sequence ID" value="NZ_AVPL01000018.1"/>
</dbReference>
<dbReference type="Gene3D" id="1.10.10.1150">
    <property type="entry name" value="Coenzyme PQQ synthesis protein D (PqqD)"/>
    <property type="match status" value="1"/>
</dbReference>
<name>A0A0A0K0R0_9MICO</name>
<organism evidence="1 2">
    <name type="scientific">Knoellia aerolata DSM 18566</name>
    <dbReference type="NCBI Taxonomy" id="1385519"/>
    <lineage>
        <taxon>Bacteria</taxon>
        <taxon>Bacillati</taxon>
        <taxon>Actinomycetota</taxon>
        <taxon>Actinomycetes</taxon>
        <taxon>Micrococcales</taxon>
        <taxon>Intrasporangiaceae</taxon>
        <taxon>Knoellia</taxon>
    </lineage>
</organism>
<protein>
    <recommendedName>
        <fullName evidence="3">PqqD family protein</fullName>
    </recommendedName>
</protein>
<proteinExistence type="predicted"/>
<evidence type="ECO:0000313" key="1">
    <source>
        <dbReference type="EMBL" id="KGN41381.1"/>
    </source>
</evidence>
<dbReference type="InterPro" id="IPR041881">
    <property type="entry name" value="PqqD_sf"/>
</dbReference>
<evidence type="ECO:0000313" key="2">
    <source>
        <dbReference type="Proteomes" id="UP000030013"/>
    </source>
</evidence>
<comment type="caution">
    <text evidence="1">The sequence shown here is derived from an EMBL/GenBank/DDBJ whole genome shotgun (WGS) entry which is preliminary data.</text>
</comment>
<dbReference type="InterPro" id="IPR008792">
    <property type="entry name" value="PQQD"/>
</dbReference>
<dbReference type="Proteomes" id="UP000030013">
    <property type="component" value="Unassembled WGS sequence"/>
</dbReference>
<dbReference type="eggNOG" id="ENOG5031YWR">
    <property type="taxonomic scope" value="Bacteria"/>
</dbReference>
<evidence type="ECO:0008006" key="3">
    <source>
        <dbReference type="Google" id="ProtNLM"/>
    </source>
</evidence>
<dbReference type="Pfam" id="PF05402">
    <property type="entry name" value="PqqD"/>
    <property type="match status" value="1"/>
</dbReference>
<dbReference type="AlphaFoldDB" id="A0A0A0K0R0"/>
<dbReference type="STRING" id="1385519.N801_07475"/>
<dbReference type="OrthoDB" id="4869642at2"/>